<protein>
    <submittedName>
        <fullName evidence="1">Uncharacterized protein</fullName>
    </submittedName>
</protein>
<keyword evidence="2" id="KW-1185">Reference proteome</keyword>
<proteinExistence type="predicted"/>
<organism evidence="1 2">
    <name type="scientific">Alkalibacterium iburiense</name>
    <dbReference type="NCBI Taxonomy" id="290589"/>
    <lineage>
        <taxon>Bacteria</taxon>
        <taxon>Bacillati</taxon>
        <taxon>Bacillota</taxon>
        <taxon>Bacilli</taxon>
        <taxon>Lactobacillales</taxon>
        <taxon>Carnobacteriaceae</taxon>
        <taxon>Alkalibacterium</taxon>
    </lineage>
</organism>
<evidence type="ECO:0000313" key="1">
    <source>
        <dbReference type="EMBL" id="GAA0359993.1"/>
    </source>
</evidence>
<dbReference type="EMBL" id="BAAACW010000064">
    <property type="protein sequence ID" value="GAA0359993.1"/>
    <property type="molecule type" value="Genomic_DNA"/>
</dbReference>
<name>A0ABN0XBG2_9LACT</name>
<evidence type="ECO:0000313" key="2">
    <source>
        <dbReference type="Proteomes" id="UP001501166"/>
    </source>
</evidence>
<comment type="caution">
    <text evidence="1">The sequence shown here is derived from an EMBL/GenBank/DDBJ whole genome shotgun (WGS) entry which is preliminary data.</text>
</comment>
<accession>A0ABN0XBG2</accession>
<sequence length="60" mass="7022">MGFTQSKSVLKMDILLKYSLVIIFFLFWYFFIPNPLMSILFLLGALTGLCLKREIKENSK</sequence>
<dbReference type="Proteomes" id="UP001501166">
    <property type="component" value="Unassembled WGS sequence"/>
</dbReference>
<gene>
    <name evidence="1" type="ORF">GCM10008932_10720</name>
</gene>
<reference evidence="1 2" key="1">
    <citation type="journal article" date="2019" name="Int. J. Syst. Evol. Microbiol.">
        <title>The Global Catalogue of Microorganisms (GCM) 10K type strain sequencing project: providing services to taxonomists for standard genome sequencing and annotation.</title>
        <authorList>
            <consortium name="The Broad Institute Genomics Platform"/>
            <consortium name="The Broad Institute Genome Sequencing Center for Infectious Disease"/>
            <person name="Wu L."/>
            <person name="Ma J."/>
        </authorList>
    </citation>
    <scope>NUCLEOTIDE SEQUENCE [LARGE SCALE GENOMIC DNA]</scope>
    <source>
        <strain evidence="1 2">JCM 12662</strain>
    </source>
</reference>